<proteinExistence type="predicted"/>
<gene>
    <name evidence="5" type="ORF">Zmor_025930</name>
</gene>
<evidence type="ECO:0000259" key="4">
    <source>
        <dbReference type="PROSITE" id="PS50222"/>
    </source>
</evidence>
<feature type="domain" description="EF-hand" evidence="4">
    <location>
        <begin position="99"/>
        <end position="134"/>
    </location>
</feature>
<comment type="caution">
    <text evidence="5">The sequence shown here is derived from an EMBL/GenBank/DDBJ whole genome shotgun (WGS) entry which is preliminary data.</text>
</comment>
<dbReference type="AlphaFoldDB" id="A0AA38M4M4"/>
<evidence type="ECO:0000313" key="6">
    <source>
        <dbReference type="Proteomes" id="UP001168821"/>
    </source>
</evidence>
<dbReference type="InterPro" id="IPR002048">
    <property type="entry name" value="EF_hand_dom"/>
</dbReference>
<dbReference type="PANTHER" id="PTHR23050">
    <property type="entry name" value="CALCIUM BINDING PROTEIN"/>
    <property type="match status" value="1"/>
</dbReference>
<dbReference type="InterPro" id="IPR050145">
    <property type="entry name" value="Centrin_CML-like"/>
</dbReference>
<dbReference type="PROSITE" id="PS00018">
    <property type="entry name" value="EF_HAND_1"/>
    <property type="match status" value="3"/>
</dbReference>
<feature type="domain" description="EF-hand" evidence="4">
    <location>
        <begin position="135"/>
        <end position="165"/>
    </location>
</feature>
<sequence length="165" mass="19283">MAKPSQRRRSSIKKEFNEKELQDLRTAFELIDSNQDGRINPDEFKIMLKNLGIELEDEKIEDLIRSASHAGIEVIDENEFLTWIKHIQDLRPESKSEDDDSKELMEAFRVFDLDNNGYITRDELRTAMEKIGEPVTEVQLTEFITLADTDKDGRINYEEFARLLS</sequence>
<dbReference type="Pfam" id="PF13499">
    <property type="entry name" value="EF-hand_7"/>
    <property type="match status" value="2"/>
</dbReference>
<dbReference type="EMBL" id="JALNTZ010000008">
    <property type="protein sequence ID" value="KAJ3643206.1"/>
    <property type="molecule type" value="Genomic_DNA"/>
</dbReference>
<dbReference type="PROSITE" id="PS50222">
    <property type="entry name" value="EF_HAND_2"/>
    <property type="match status" value="3"/>
</dbReference>
<dbReference type="Gene3D" id="1.10.238.10">
    <property type="entry name" value="EF-hand"/>
    <property type="match status" value="2"/>
</dbReference>
<evidence type="ECO:0000256" key="3">
    <source>
        <dbReference type="ARBA" id="ARBA00022837"/>
    </source>
</evidence>
<dbReference type="Proteomes" id="UP001168821">
    <property type="component" value="Unassembled WGS sequence"/>
</dbReference>
<dbReference type="CDD" id="cd00051">
    <property type="entry name" value="EFh"/>
    <property type="match status" value="1"/>
</dbReference>
<accession>A0AA38M4M4</accession>
<dbReference type="SUPFAM" id="SSF47473">
    <property type="entry name" value="EF-hand"/>
    <property type="match status" value="1"/>
</dbReference>
<keyword evidence="3" id="KW-0106">Calcium</keyword>
<evidence type="ECO:0000256" key="1">
    <source>
        <dbReference type="ARBA" id="ARBA00022723"/>
    </source>
</evidence>
<evidence type="ECO:0000313" key="5">
    <source>
        <dbReference type="EMBL" id="KAJ3643206.1"/>
    </source>
</evidence>
<protein>
    <recommendedName>
        <fullName evidence="4">EF-hand domain-containing protein</fullName>
    </recommendedName>
</protein>
<dbReference type="InterPro" id="IPR018247">
    <property type="entry name" value="EF_Hand_1_Ca_BS"/>
</dbReference>
<dbReference type="GO" id="GO:0005509">
    <property type="term" value="F:calcium ion binding"/>
    <property type="evidence" value="ECO:0007669"/>
    <property type="project" value="InterPro"/>
</dbReference>
<name>A0AA38M4M4_9CUCU</name>
<evidence type="ECO:0000256" key="2">
    <source>
        <dbReference type="ARBA" id="ARBA00022737"/>
    </source>
</evidence>
<dbReference type="InterPro" id="IPR011992">
    <property type="entry name" value="EF-hand-dom_pair"/>
</dbReference>
<dbReference type="FunFam" id="1.10.238.10:FF:000181">
    <property type="entry name" value="CALML5 isoform 1"/>
    <property type="match status" value="1"/>
</dbReference>
<organism evidence="5 6">
    <name type="scientific">Zophobas morio</name>
    <dbReference type="NCBI Taxonomy" id="2755281"/>
    <lineage>
        <taxon>Eukaryota</taxon>
        <taxon>Metazoa</taxon>
        <taxon>Ecdysozoa</taxon>
        <taxon>Arthropoda</taxon>
        <taxon>Hexapoda</taxon>
        <taxon>Insecta</taxon>
        <taxon>Pterygota</taxon>
        <taxon>Neoptera</taxon>
        <taxon>Endopterygota</taxon>
        <taxon>Coleoptera</taxon>
        <taxon>Polyphaga</taxon>
        <taxon>Cucujiformia</taxon>
        <taxon>Tenebrionidae</taxon>
        <taxon>Zophobas</taxon>
    </lineage>
</organism>
<feature type="domain" description="EF-hand" evidence="4">
    <location>
        <begin position="19"/>
        <end position="54"/>
    </location>
</feature>
<keyword evidence="1" id="KW-0479">Metal-binding</keyword>
<reference evidence="5" key="1">
    <citation type="journal article" date="2023" name="G3 (Bethesda)">
        <title>Whole genome assemblies of Zophobas morio and Tenebrio molitor.</title>
        <authorList>
            <person name="Kaur S."/>
            <person name="Stinson S.A."/>
            <person name="diCenzo G.C."/>
        </authorList>
    </citation>
    <scope>NUCLEOTIDE SEQUENCE</scope>
    <source>
        <strain evidence="5">QUZm001</strain>
    </source>
</reference>
<keyword evidence="6" id="KW-1185">Reference proteome</keyword>
<keyword evidence="2" id="KW-0677">Repeat</keyword>
<dbReference type="SMART" id="SM00054">
    <property type="entry name" value="EFh"/>
    <property type="match status" value="3"/>
</dbReference>